<comment type="cofactor">
    <cofactor evidence="1 5">
        <name>Zn(2+)</name>
        <dbReference type="ChEBI" id="CHEBI:29105"/>
    </cofactor>
</comment>
<dbReference type="SUPFAM" id="SSF51735">
    <property type="entry name" value="NAD(P)-binding Rossmann-fold domains"/>
    <property type="match status" value="1"/>
</dbReference>
<evidence type="ECO:0000256" key="1">
    <source>
        <dbReference type="ARBA" id="ARBA00001947"/>
    </source>
</evidence>
<dbReference type="GO" id="GO:0008270">
    <property type="term" value="F:zinc ion binding"/>
    <property type="evidence" value="ECO:0007669"/>
    <property type="project" value="InterPro"/>
</dbReference>
<keyword evidence="3 5" id="KW-0862">Zinc</keyword>
<feature type="domain" description="Alcohol dehydrogenase-like N-terminal" evidence="7">
    <location>
        <begin position="26"/>
        <end position="140"/>
    </location>
</feature>
<dbReference type="InterPro" id="IPR036291">
    <property type="entry name" value="NAD(P)-bd_dom_sf"/>
</dbReference>
<dbReference type="PROSITE" id="PS00059">
    <property type="entry name" value="ADH_ZINC"/>
    <property type="match status" value="1"/>
</dbReference>
<dbReference type="NCBIfam" id="NF003808">
    <property type="entry name" value="PRK05396.1"/>
    <property type="match status" value="1"/>
</dbReference>
<evidence type="ECO:0000256" key="4">
    <source>
        <dbReference type="ARBA" id="ARBA00023002"/>
    </source>
</evidence>
<protein>
    <submittedName>
        <fullName evidence="8">L-threonine 3-dehydrogenase</fullName>
        <ecNumber evidence="8">1.1.1.103</ecNumber>
    </submittedName>
</protein>
<accession>A0A3P1SFT6</accession>
<gene>
    <name evidence="8" type="ORF">EII11_03130</name>
</gene>
<comment type="similarity">
    <text evidence="5">Belongs to the zinc-containing alcohol dehydrogenase family.</text>
</comment>
<dbReference type="OrthoDB" id="3567264at2"/>
<evidence type="ECO:0000313" key="8">
    <source>
        <dbReference type="EMBL" id="RRC95866.1"/>
    </source>
</evidence>
<dbReference type="AlphaFoldDB" id="A0A3P1SFT6"/>
<dbReference type="InterPro" id="IPR050129">
    <property type="entry name" value="Zn_alcohol_dh"/>
</dbReference>
<organism evidence="8 9">
    <name type="scientific">Schaalia canis</name>
    <dbReference type="NCBI Taxonomy" id="100469"/>
    <lineage>
        <taxon>Bacteria</taxon>
        <taxon>Bacillati</taxon>
        <taxon>Actinomycetota</taxon>
        <taxon>Actinomycetes</taxon>
        <taxon>Actinomycetales</taxon>
        <taxon>Actinomycetaceae</taxon>
        <taxon>Schaalia</taxon>
    </lineage>
</organism>
<keyword evidence="9" id="KW-1185">Reference proteome</keyword>
<dbReference type="Pfam" id="PF08240">
    <property type="entry name" value="ADH_N"/>
    <property type="match status" value="1"/>
</dbReference>
<evidence type="ECO:0000256" key="3">
    <source>
        <dbReference type="ARBA" id="ARBA00022833"/>
    </source>
</evidence>
<dbReference type="PANTHER" id="PTHR43401:SF2">
    <property type="entry name" value="L-THREONINE 3-DEHYDROGENASE"/>
    <property type="match status" value="1"/>
</dbReference>
<dbReference type="SUPFAM" id="SSF50129">
    <property type="entry name" value="GroES-like"/>
    <property type="match status" value="1"/>
</dbReference>
<dbReference type="EC" id="1.1.1.103" evidence="8"/>
<dbReference type="InterPro" id="IPR013154">
    <property type="entry name" value="ADH-like_N"/>
</dbReference>
<dbReference type="InterPro" id="IPR002328">
    <property type="entry name" value="ADH_Zn_CS"/>
</dbReference>
<dbReference type="Pfam" id="PF00107">
    <property type="entry name" value="ADH_zinc_N"/>
    <property type="match status" value="1"/>
</dbReference>
<dbReference type="Gene3D" id="3.40.50.720">
    <property type="entry name" value="NAD(P)-binding Rossmann-like Domain"/>
    <property type="match status" value="1"/>
</dbReference>
<evidence type="ECO:0000259" key="6">
    <source>
        <dbReference type="Pfam" id="PF00107"/>
    </source>
</evidence>
<evidence type="ECO:0000259" key="7">
    <source>
        <dbReference type="Pfam" id="PF08240"/>
    </source>
</evidence>
<keyword evidence="2 5" id="KW-0479">Metal-binding</keyword>
<dbReference type="EMBL" id="RQZF01000002">
    <property type="protein sequence ID" value="RRC95866.1"/>
    <property type="molecule type" value="Genomic_DNA"/>
</dbReference>
<dbReference type="Proteomes" id="UP000280444">
    <property type="component" value="Unassembled WGS sequence"/>
</dbReference>
<comment type="caution">
    <text evidence="8">The sequence shown here is derived from an EMBL/GenBank/DDBJ whole genome shotgun (WGS) entry which is preliminary data.</text>
</comment>
<dbReference type="InterPro" id="IPR011032">
    <property type="entry name" value="GroES-like_sf"/>
</dbReference>
<dbReference type="PANTHER" id="PTHR43401">
    <property type="entry name" value="L-THREONINE 3-DEHYDROGENASE"/>
    <property type="match status" value="1"/>
</dbReference>
<evidence type="ECO:0000313" key="9">
    <source>
        <dbReference type="Proteomes" id="UP000280444"/>
    </source>
</evidence>
<sequence>MRALRKTAPAPGLELCEIPEPEPGFGEVKIRVMRAGLCGTDIHLFKWDGGAPGSLTPPQTLGHEFYGEISAIGPGVAEGRGRDELHVGQRVSVEGHIVCGRCRNCRAGRRHMCIRTIGIGVNRDGGFADYVVVPAGNVWVQPEAIDPDLGALFDPFGNAVHSCQQVEMTGQDVLVTGAGPIGVMCAALARHAGARHVVVTDMMPSRLELARAAGADVAVDITQQTLPEVMEALEIREGFDAGLEMSGAPGGLTSLIEHCTHGATIALLGLPKGAFPINWNQVITRMLTIKGVYGREMFDTWYLATYMLETSEQLRNSVRSIITHRFAPEEWEQAFAAAAEGTAGKVIIDWER</sequence>
<dbReference type="RefSeq" id="WP_124868529.1">
    <property type="nucleotide sequence ID" value="NZ_RQZF01000002.1"/>
</dbReference>
<keyword evidence="4 8" id="KW-0560">Oxidoreductase</keyword>
<dbReference type="InterPro" id="IPR013149">
    <property type="entry name" value="ADH-like_C"/>
</dbReference>
<dbReference type="Gene3D" id="3.90.180.10">
    <property type="entry name" value="Medium-chain alcohol dehydrogenases, catalytic domain"/>
    <property type="match status" value="1"/>
</dbReference>
<name>A0A3P1SFT6_9ACTO</name>
<evidence type="ECO:0000256" key="2">
    <source>
        <dbReference type="ARBA" id="ARBA00022723"/>
    </source>
</evidence>
<evidence type="ECO:0000256" key="5">
    <source>
        <dbReference type="RuleBase" id="RU361277"/>
    </source>
</evidence>
<reference evidence="8 9" key="1">
    <citation type="submission" date="2018-11" db="EMBL/GenBank/DDBJ databases">
        <title>Genomes From Bacteria Associated with the Canine Oral Cavity: a Test Case for Automated Genome-Based Taxonomic Assignment.</title>
        <authorList>
            <person name="Coil D.A."/>
            <person name="Jospin G."/>
            <person name="Darling A.E."/>
            <person name="Wallis C."/>
            <person name="Davis I.J."/>
            <person name="Harris S."/>
            <person name="Eisen J.A."/>
            <person name="Holcombe L.J."/>
            <person name="O'Flynn C."/>
        </authorList>
    </citation>
    <scope>NUCLEOTIDE SEQUENCE [LARGE SCALE GENOMIC DNA]</scope>
    <source>
        <strain evidence="8 9">OH770</strain>
    </source>
</reference>
<feature type="domain" description="Alcohol dehydrogenase-like C-terminal" evidence="6">
    <location>
        <begin position="180"/>
        <end position="302"/>
    </location>
</feature>
<proteinExistence type="inferred from homology"/>
<dbReference type="GO" id="GO:0008743">
    <property type="term" value="F:L-threonine 3-dehydrogenase activity"/>
    <property type="evidence" value="ECO:0007669"/>
    <property type="project" value="UniProtKB-EC"/>
</dbReference>